<dbReference type="CDD" id="cd01647">
    <property type="entry name" value="RT_LTR"/>
    <property type="match status" value="1"/>
</dbReference>
<evidence type="ECO:0000259" key="9">
    <source>
        <dbReference type="PROSITE" id="PS50821"/>
    </source>
</evidence>
<dbReference type="GO" id="GO:0003723">
    <property type="term" value="F:RNA binding"/>
    <property type="evidence" value="ECO:0007669"/>
    <property type="project" value="InterPro"/>
</dbReference>
<dbReference type="SUPFAM" id="SSF101690">
    <property type="entry name" value="PAZ domain"/>
    <property type="match status" value="1"/>
</dbReference>
<dbReference type="SMART" id="SM00949">
    <property type="entry name" value="PAZ"/>
    <property type="match status" value="1"/>
</dbReference>
<evidence type="ECO:0000256" key="5">
    <source>
        <dbReference type="ARBA" id="ARBA00022759"/>
    </source>
</evidence>
<proteinExistence type="predicted"/>
<comment type="caution">
    <text evidence="11">The sequence shown here is derived from an EMBL/GenBank/DDBJ whole genome shotgun (WGS) entry which is preliminary data.</text>
</comment>
<evidence type="ECO:0000256" key="1">
    <source>
        <dbReference type="ARBA" id="ARBA00022670"/>
    </source>
</evidence>
<evidence type="ECO:0008006" key="13">
    <source>
        <dbReference type="Google" id="ProtNLM"/>
    </source>
</evidence>
<keyword evidence="6" id="KW-0378">Hydrolase</keyword>
<dbReference type="GO" id="GO:0006508">
    <property type="term" value="P:proteolysis"/>
    <property type="evidence" value="ECO:0007669"/>
    <property type="project" value="UniProtKB-KW"/>
</dbReference>
<dbReference type="InterPro" id="IPR036085">
    <property type="entry name" value="PAZ_dom_sf"/>
</dbReference>
<evidence type="ECO:0000256" key="4">
    <source>
        <dbReference type="ARBA" id="ARBA00022722"/>
    </source>
</evidence>
<sequence>SEERPEGRQGGGGGGEEEEEEVREEWEKEREEREKERAEQGQKEREEEEEEREEWQEKERQETGRRSGCKVFSKIDLKFGYHQIEVDPADQHKTAFKTRDGLYEFPAMPFGLTNAPATFQSLMDNVLREQIGRFVVVYLDDILIFSKSMEEHLKHLDEVLVVLKKTQLHLNLEKSEFGKDSVIYLGRRLSAVGLEPEATKIEVIRDWPQSLNIGELHVTAALFYPAYEVMRYVSDVLRRDIRTNNLPWSDEMRRTAQSALSGLKIETIYGTRPRVYRCKSLSTQPLSQLQFDWNGRPSRVISYFEEQYKIEVEYSYLPAINCGSQDKPKYFPMELCRIAPKQRYTKKVHDDVKREFLMNNSLQPFHRLRKIQNKGS</sequence>
<evidence type="ECO:0000256" key="6">
    <source>
        <dbReference type="ARBA" id="ARBA00022801"/>
    </source>
</evidence>
<dbReference type="Pfam" id="PF00078">
    <property type="entry name" value="RVT_1"/>
    <property type="match status" value="1"/>
</dbReference>
<evidence type="ECO:0000313" key="12">
    <source>
        <dbReference type="Proteomes" id="UP000265515"/>
    </source>
</evidence>
<feature type="compositionally biased region" description="Acidic residues" evidence="8">
    <location>
        <begin position="15"/>
        <end position="24"/>
    </location>
</feature>
<feature type="compositionally biased region" description="Basic and acidic residues" evidence="8">
    <location>
        <begin position="25"/>
        <end position="45"/>
    </location>
</feature>
<gene>
    <name evidence="11" type="ORF">CBR_g44466</name>
</gene>
<evidence type="ECO:0000259" key="10">
    <source>
        <dbReference type="PROSITE" id="PS50878"/>
    </source>
</evidence>
<dbReference type="PANTHER" id="PTHR24559">
    <property type="entry name" value="TRANSPOSON TY3-I GAG-POL POLYPROTEIN"/>
    <property type="match status" value="1"/>
</dbReference>
<dbReference type="InterPro" id="IPR003100">
    <property type="entry name" value="PAZ_dom"/>
</dbReference>
<dbReference type="FunFam" id="3.10.10.10:FF:000007">
    <property type="entry name" value="Retrovirus-related Pol polyprotein from transposon 17.6-like Protein"/>
    <property type="match status" value="1"/>
</dbReference>
<protein>
    <recommendedName>
        <fullName evidence="13">Reverse transcriptase domain-containing protein</fullName>
    </recommendedName>
</protein>
<dbReference type="GO" id="GO:0004519">
    <property type="term" value="F:endonuclease activity"/>
    <property type="evidence" value="ECO:0007669"/>
    <property type="project" value="UniProtKB-KW"/>
</dbReference>
<dbReference type="CDD" id="cd02846">
    <property type="entry name" value="PAZ_argonaute_like"/>
    <property type="match status" value="1"/>
</dbReference>
<dbReference type="EMBL" id="BFEA01000591">
    <property type="protein sequence ID" value="GBG87013.1"/>
    <property type="molecule type" value="Genomic_DNA"/>
</dbReference>
<feature type="non-terminal residue" evidence="11">
    <location>
        <position position="1"/>
    </location>
</feature>
<dbReference type="AlphaFoldDB" id="A0A388LXN4"/>
<keyword evidence="3" id="KW-0548">Nucleotidyltransferase</keyword>
<name>A0A388LXN4_CHABU</name>
<feature type="region of interest" description="Disordered" evidence="8">
    <location>
        <begin position="1"/>
        <end position="63"/>
    </location>
</feature>
<dbReference type="Gene3D" id="3.10.10.10">
    <property type="entry name" value="HIV Type 1 Reverse Transcriptase, subunit A, domain 1"/>
    <property type="match status" value="1"/>
</dbReference>
<reference evidence="11 12" key="1">
    <citation type="journal article" date="2018" name="Cell">
        <title>The Chara Genome: Secondary Complexity and Implications for Plant Terrestrialization.</title>
        <authorList>
            <person name="Nishiyama T."/>
            <person name="Sakayama H."/>
            <person name="Vries J.D."/>
            <person name="Buschmann H."/>
            <person name="Saint-Marcoux D."/>
            <person name="Ullrich K.K."/>
            <person name="Haas F.B."/>
            <person name="Vanderstraeten L."/>
            <person name="Becker D."/>
            <person name="Lang D."/>
            <person name="Vosolsobe S."/>
            <person name="Rombauts S."/>
            <person name="Wilhelmsson P.K.I."/>
            <person name="Janitza P."/>
            <person name="Kern R."/>
            <person name="Heyl A."/>
            <person name="Rumpler F."/>
            <person name="Villalobos L.I.A.C."/>
            <person name="Clay J.M."/>
            <person name="Skokan R."/>
            <person name="Toyoda A."/>
            <person name="Suzuki Y."/>
            <person name="Kagoshima H."/>
            <person name="Schijlen E."/>
            <person name="Tajeshwar N."/>
            <person name="Catarino B."/>
            <person name="Hetherington A.J."/>
            <person name="Saltykova A."/>
            <person name="Bonnot C."/>
            <person name="Breuninger H."/>
            <person name="Symeonidi A."/>
            <person name="Radhakrishnan G.V."/>
            <person name="Van Nieuwerburgh F."/>
            <person name="Deforce D."/>
            <person name="Chang C."/>
            <person name="Karol K.G."/>
            <person name="Hedrich R."/>
            <person name="Ulvskov P."/>
            <person name="Glockner G."/>
            <person name="Delwiche C.F."/>
            <person name="Petrasek J."/>
            <person name="Van de Peer Y."/>
            <person name="Friml J."/>
            <person name="Beilby M."/>
            <person name="Dolan L."/>
            <person name="Kohara Y."/>
            <person name="Sugano S."/>
            <person name="Fujiyama A."/>
            <person name="Delaux P.-M."/>
            <person name="Quint M."/>
            <person name="TheiBen G."/>
            <person name="Hagemann M."/>
            <person name="Harholt J."/>
            <person name="Dunand C."/>
            <person name="Zachgo S."/>
            <person name="Langdale J."/>
            <person name="Maumus F."/>
            <person name="Straeten D.V.D."/>
            <person name="Gould S.B."/>
            <person name="Rensing S.A."/>
        </authorList>
    </citation>
    <scope>NUCLEOTIDE SEQUENCE [LARGE SCALE GENOMIC DNA]</scope>
    <source>
        <strain evidence="11 12">S276</strain>
    </source>
</reference>
<keyword evidence="4" id="KW-0540">Nuclease</keyword>
<dbReference type="InterPro" id="IPR043502">
    <property type="entry name" value="DNA/RNA_pol_sf"/>
</dbReference>
<keyword evidence="5" id="KW-0255">Endonuclease</keyword>
<keyword evidence="2" id="KW-0808">Transferase</keyword>
<dbReference type="InterPro" id="IPR053134">
    <property type="entry name" value="RNA-dir_DNA_polymerase"/>
</dbReference>
<feature type="domain" description="Reverse transcriptase" evidence="10">
    <location>
        <begin position="1"/>
        <end position="189"/>
    </location>
</feature>
<evidence type="ECO:0000256" key="3">
    <source>
        <dbReference type="ARBA" id="ARBA00022695"/>
    </source>
</evidence>
<accession>A0A388LXN4</accession>
<dbReference type="PROSITE" id="PS50878">
    <property type="entry name" value="RT_POL"/>
    <property type="match status" value="1"/>
</dbReference>
<dbReference type="GO" id="GO:0008233">
    <property type="term" value="F:peptidase activity"/>
    <property type="evidence" value="ECO:0007669"/>
    <property type="project" value="UniProtKB-KW"/>
</dbReference>
<dbReference type="PANTHER" id="PTHR24559:SF442">
    <property type="entry name" value="RNA-DIRECTED DNA POLYMERASE HOMOLOG"/>
    <property type="match status" value="1"/>
</dbReference>
<dbReference type="Pfam" id="PF02170">
    <property type="entry name" value="PAZ"/>
    <property type="match status" value="1"/>
</dbReference>
<dbReference type="PROSITE" id="PS50821">
    <property type="entry name" value="PAZ"/>
    <property type="match status" value="1"/>
</dbReference>
<dbReference type="OrthoDB" id="1722598at2759"/>
<dbReference type="SUPFAM" id="SSF56672">
    <property type="entry name" value="DNA/RNA polymerases"/>
    <property type="match status" value="1"/>
</dbReference>
<organism evidence="11 12">
    <name type="scientific">Chara braunii</name>
    <name type="common">Braun's stonewort</name>
    <dbReference type="NCBI Taxonomy" id="69332"/>
    <lineage>
        <taxon>Eukaryota</taxon>
        <taxon>Viridiplantae</taxon>
        <taxon>Streptophyta</taxon>
        <taxon>Charophyceae</taxon>
        <taxon>Charales</taxon>
        <taxon>Characeae</taxon>
        <taxon>Chara</taxon>
    </lineage>
</organism>
<keyword evidence="12" id="KW-1185">Reference proteome</keyword>
<dbReference type="InterPro" id="IPR043128">
    <property type="entry name" value="Rev_trsase/Diguanyl_cyclase"/>
</dbReference>
<evidence type="ECO:0000256" key="2">
    <source>
        <dbReference type="ARBA" id="ARBA00022679"/>
    </source>
</evidence>
<dbReference type="Gene3D" id="2.170.260.10">
    <property type="entry name" value="paz domain"/>
    <property type="match status" value="1"/>
</dbReference>
<evidence type="ECO:0000313" key="11">
    <source>
        <dbReference type="EMBL" id="GBG87013.1"/>
    </source>
</evidence>
<dbReference type="Proteomes" id="UP000265515">
    <property type="component" value="Unassembled WGS sequence"/>
</dbReference>
<feature type="domain" description="PAZ" evidence="9">
    <location>
        <begin position="228"/>
        <end position="340"/>
    </location>
</feature>
<evidence type="ECO:0000256" key="7">
    <source>
        <dbReference type="ARBA" id="ARBA00022918"/>
    </source>
</evidence>
<dbReference type="Gene3D" id="3.30.70.270">
    <property type="match status" value="1"/>
</dbReference>
<dbReference type="GO" id="GO:0003964">
    <property type="term" value="F:RNA-directed DNA polymerase activity"/>
    <property type="evidence" value="ECO:0007669"/>
    <property type="project" value="UniProtKB-KW"/>
</dbReference>
<dbReference type="InterPro" id="IPR000477">
    <property type="entry name" value="RT_dom"/>
</dbReference>
<evidence type="ECO:0000256" key="8">
    <source>
        <dbReference type="SAM" id="MobiDB-lite"/>
    </source>
</evidence>
<keyword evidence="7" id="KW-0695">RNA-directed DNA polymerase</keyword>
<dbReference type="Gramene" id="GBG87013">
    <property type="protein sequence ID" value="GBG87013"/>
    <property type="gene ID" value="CBR_g44466"/>
</dbReference>
<keyword evidence="1" id="KW-0645">Protease</keyword>